<dbReference type="PANTHER" id="PTHR46388">
    <property type="entry name" value="NHL REPEAT-CONTAINING PROTEIN 2"/>
    <property type="match status" value="1"/>
</dbReference>
<dbReference type="SUPFAM" id="SSF101898">
    <property type="entry name" value="NHL repeat"/>
    <property type="match status" value="1"/>
</dbReference>
<organism evidence="4 5">
    <name type="scientific">Undibacterium cyanobacteriorum</name>
    <dbReference type="NCBI Taxonomy" id="3073561"/>
    <lineage>
        <taxon>Bacteria</taxon>
        <taxon>Pseudomonadati</taxon>
        <taxon>Pseudomonadota</taxon>
        <taxon>Betaproteobacteria</taxon>
        <taxon>Burkholderiales</taxon>
        <taxon>Oxalobacteraceae</taxon>
        <taxon>Undibacterium</taxon>
    </lineage>
</organism>
<gene>
    <name evidence="4" type="ORF">RF679_01025</name>
</gene>
<keyword evidence="1" id="KW-0677">Repeat</keyword>
<feature type="signal peptide" evidence="3">
    <location>
        <begin position="1"/>
        <end position="22"/>
    </location>
</feature>
<evidence type="ECO:0000313" key="4">
    <source>
        <dbReference type="EMBL" id="WMW80878.1"/>
    </source>
</evidence>
<sequence length="767" mass="84289">MKRNIAVIALSTGLIASLGAGAAWWFNQNQEAETKLSLKNRLSNALHLKKIEQATPTTLWEAETTHFLSAFVLGTRPDGTQITDELSDPYGIAIDAAQNIYLADAGEHNRILKIDGAGNVIQLAGSTEGFQDSQDPQLARFHTPSALALDAAGDLIVADTGNHAIRRVSAKGAVTTIAGNGQAGFRDGPAAQAQFNGPIGLFVSKNGDIIVADTYNDAIRRISKDGMVSTIAGGGRTGYRDGIGSEAWFDTPTSVVVNHQGEIIVADLRNHALRKISPQGQVSTMAMSDREDREALMRRPLSLAITHDDFVYVGEQSHGRILQLTPQGELRGFSGVDIDIIPGDDTTTRILSPSGIAIGPDGQLMFADSQARQVKLMQAKNLHTKHFRQLPATVITEKVALPSDHMLWPVLPQNEAHEIVGTFGEVRGNYDGESRDHFHRGLDIQANQGEKVVAIMNEKIASPASNFGTTSINEGFRIHSLSYIHMKVGRDSRDRNFDPSKFQFVRDETGKLAQIRIRRGTRFLAGEVLGSINQMNHVHLNYAPQGLVRNPLELGFIGVKDSIAPQIEKIYVADRYGKRLGLQRAEIISKAESKDKGQNSGKGAGKNNAKNKRNEVRKVIERYQEPILVSRDLEELNIIVDAYDQFDGNAERRRLGLYKLGYQILSADGNPIIGFEKPLMTLRFDQLPADDEAVKLLYAEKSGITVHGNAVTRFLYNTTHDFYLGQAKSRLWNIKALAPGDYTIRIFAYDYAGNRAGGKTELRIRIE</sequence>
<evidence type="ECO:0000256" key="2">
    <source>
        <dbReference type="SAM" id="MobiDB-lite"/>
    </source>
</evidence>
<protein>
    <submittedName>
        <fullName evidence="4">Gluconolaconase</fullName>
    </submittedName>
</protein>
<accession>A0ABY9RJ91</accession>
<reference evidence="4" key="1">
    <citation type="submission" date="2023-09" db="EMBL/GenBank/DDBJ databases">
        <title>Undibacterium sp. 20NA77.5 isolated from freshwater.</title>
        <authorList>
            <person name="Le V."/>
            <person name="Ko S.-R."/>
            <person name="Ahn C.-Y."/>
            <person name="Oh H.-M."/>
        </authorList>
    </citation>
    <scope>NUCLEOTIDE SEQUENCE</scope>
    <source>
        <strain evidence="4">20NA77.5</strain>
    </source>
</reference>
<evidence type="ECO:0000256" key="3">
    <source>
        <dbReference type="SAM" id="SignalP"/>
    </source>
</evidence>
<evidence type="ECO:0000313" key="5">
    <source>
        <dbReference type="Proteomes" id="UP001181355"/>
    </source>
</evidence>
<proteinExistence type="predicted"/>
<feature type="region of interest" description="Disordered" evidence="2">
    <location>
        <begin position="591"/>
        <end position="613"/>
    </location>
</feature>
<dbReference type="InterPro" id="IPR011055">
    <property type="entry name" value="Dup_hybrid_motif"/>
</dbReference>
<feature type="chain" id="PRO_5045427106" evidence="3">
    <location>
        <begin position="23"/>
        <end position="767"/>
    </location>
</feature>
<dbReference type="PANTHER" id="PTHR46388:SF2">
    <property type="entry name" value="NHL REPEAT-CONTAINING PROTEIN 2"/>
    <property type="match status" value="1"/>
</dbReference>
<dbReference type="InterPro" id="IPR011042">
    <property type="entry name" value="6-blade_b-propeller_TolB-like"/>
</dbReference>
<name>A0ABY9RJ91_9BURK</name>
<dbReference type="Pfam" id="PF01436">
    <property type="entry name" value="NHL"/>
    <property type="match status" value="1"/>
</dbReference>
<dbReference type="Gene3D" id="2.120.10.30">
    <property type="entry name" value="TolB, C-terminal domain"/>
    <property type="match status" value="2"/>
</dbReference>
<dbReference type="RefSeq" id="WP_309482369.1">
    <property type="nucleotide sequence ID" value="NZ_CP133720.1"/>
</dbReference>
<evidence type="ECO:0000256" key="1">
    <source>
        <dbReference type="ARBA" id="ARBA00022737"/>
    </source>
</evidence>
<dbReference type="EMBL" id="CP133720">
    <property type="protein sequence ID" value="WMW80878.1"/>
    <property type="molecule type" value="Genomic_DNA"/>
</dbReference>
<dbReference type="Proteomes" id="UP001181355">
    <property type="component" value="Chromosome"/>
</dbReference>
<dbReference type="InterPro" id="IPR001258">
    <property type="entry name" value="NHL_repeat"/>
</dbReference>
<keyword evidence="5" id="KW-1185">Reference proteome</keyword>
<dbReference type="Gene3D" id="2.70.70.10">
    <property type="entry name" value="Glucose Permease (Domain IIA)"/>
    <property type="match status" value="1"/>
</dbReference>
<feature type="compositionally biased region" description="Low complexity" evidence="2">
    <location>
        <begin position="598"/>
        <end position="608"/>
    </location>
</feature>
<keyword evidence="3" id="KW-0732">Signal</keyword>